<evidence type="ECO:0000256" key="1">
    <source>
        <dbReference type="SAM" id="MobiDB-lite"/>
    </source>
</evidence>
<evidence type="ECO:0000313" key="3">
    <source>
        <dbReference type="Proteomes" id="UP001054945"/>
    </source>
</evidence>
<dbReference type="AlphaFoldDB" id="A0AAV4UIQ7"/>
<name>A0AAV4UIQ7_CAEEX</name>
<evidence type="ECO:0000313" key="2">
    <source>
        <dbReference type="EMBL" id="GIY57405.1"/>
    </source>
</evidence>
<organism evidence="2 3">
    <name type="scientific">Caerostris extrusa</name>
    <name type="common">Bark spider</name>
    <name type="synonym">Caerostris bankana</name>
    <dbReference type="NCBI Taxonomy" id="172846"/>
    <lineage>
        <taxon>Eukaryota</taxon>
        <taxon>Metazoa</taxon>
        <taxon>Ecdysozoa</taxon>
        <taxon>Arthropoda</taxon>
        <taxon>Chelicerata</taxon>
        <taxon>Arachnida</taxon>
        <taxon>Araneae</taxon>
        <taxon>Araneomorphae</taxon>
        <taxon>Entelegynae</taxon>
        <taxon>Araneoidea</taxon>
        <taxon>Araneidae</taxon>
        <taxon>Caerostris</taxon>
    </lineage>
</organism>
<reference evidence="2 3" key="1">
    <citation type="submission" date="2021-06" db="EMBL/GenBank/DDBJ databases">
        <title>Caerostris extrusa draft genome.</title>
        <authorList>
            <person name="Kono N."/>
            <person name="Arakawa K."/>
        </authorList>
    </citation>
    <scope>NUCLEOTIDE SEQUENCE [LARGE SCALE GENOMIC DNA]</scope>
</reference>
<gene>
    <name evidence="2" type="ORF">CEXT_357791</name>
</gene>
<dbReference type="EMBL" id="BPLR01012903">
    <property type="protein sequence ID" value="GIY57405.1"/>
    <property type="molecule type" value="Genomic_DNA"/>
</dbReference>
<feature type="compositionally biased region" description="Polar residues" evidence="1">
    <location>
        <begin position="1"/>
        <end position="21"/>
    </location>
</feature>
<dbReference type="Proteomes" id="UP001054945">
    <property type="component" value="Unassembled WGS sequence"/>
</dbReference>
<proteinExistence type="predicted"/>
<feature type="region of interest" description="Disordered" evidence="1">
    <location>
        <begin position="1"/>
        <end position="53"/>
    </location>
</feature>
<keyword evidence="3" id="KW-1185">Reference proteome</keyword>
<protein>
    <submittedName>
        <fullName evidence="2">Uncharacterized protein</fullName>
    </submittedName>
</protein>
<accession>A0AAV4UIQ7</accession>
<comment type="caution">
    <text evidence="2">The sequence shown here is derived from an EMBL/GenBank/DDBJ whole genome shotgun (WGS) entry which is preliminary data.</text>
</comment>
<sequence length="84" mass="9565">MYSLSTENLGNPSVTSQSTSDNQKRSPDRYNDGFQLPLKRNTGKPPMFTFPNSIPPPINSATLHLFLFLIRPHHRLPEYPPIMV</sequence>
<feature type="compositionally biased region" description="Basic and acidic residues" evidence="1">
    <location>
        <begin position="22"/>
        <end position="31"/>
    </location>
</feature>